<evidence type="ECO:0000256" key="4">
    <source>
        <dbReference type="RuleBase" id="RU366007"/>
    </source>
</evidence>
<sequence>MPRKKVRLEHSVEYLSILDKNGKVDEKLIPKIDKDVLLQIHRTMLLSRHLDDRMLLLQRQGRIGTFAPAKGQEASQVGAMAALEMGDWFVPAFRETAAMLWRGIEPANLLLYNAGYNEGAEIPEDSHDLPIAIPVASQIPHAVGLAYAAGYRESDEIAITFFGDGATSEGDFHEALNFASVLKAPVIFLCQNNQWAISMPRGRQSESRTLAQKGLGYAIPSLQVDGNDVFAVYAAVQEAAERARAGDGPTMIECITYRMSVHTTADDPSKYRDEDEVKKWQELDPILRLQKYLKAKKQLSDKKIEALEKELEQQIDTAWEDTHKRIQELTDPLVMFDDVYAEPPASLQAQRQAYEQHLKCEG</sequence>
<name>A0A1G9GIR0_9GAMM</name>
<dbReference type="EC" id="1.2.4.1" evidence="4"/>
<organism evidence="7 8">
    <name type="scientific">Modicisalibacter muralis</name>
    <dbReference type="NCBI Taxonomy" id="119000"/>
    <lineage>
        <taxon>Bacteria</taxon>
        <taxon>Pseudomonadati</taxon>
        <taxon>Pseudomonadota</taxon>
        <taxon>Gammaproteobacteria</taxon>
        <taxon>Oceanospirillales</taxon>
        <taxon>Halomonadaceae</taxon>
        <taxon>Modicisalibacter</taxon>
    </lineage>
</organism>
<evidence type="ECO:0000256" key="2">
    <source>
        <dbReference type="ARBA" id="ARBA00023002"/>
    </source>
</evidence>
<dbReference type="Gene3D" id="3.40.50.970">
    <property type="match status" value="1"/>
</dbReference>
<dbReference type="Proteomes" id="UP000198654">
    <property type="component" value="Unassembled WGS sequence"/>
</dbReference>
<evidence type="ECO:0000256" key="1">
    <source>
        <dbReference type="ARBA" id="ARBA00001964"/>
    </source>
</evidence>
<dbReference type="GO" id="GO:0009083">
    <property type="term" value="P:branched-chain amino acid catabolic process"/>
    <property type="evidence" value="ECO:0007669"/>
    <property type="project" value="TreeGrafter"/>
</dbReference>
<evidence type="ECO:0000256" key="3">
    <source>
        <dbReference type="ARBA" id="ARBA00023052"/>
    </source>
</evidence>
<comment type="cofactor">
    <cofactor evidence="1 4">
        <name>thiamine diphosphate</name>
        <dbReference type="ChEBI" id="CHEBI:58937"/>
    </cofactor>
</comment>
<dbReference type="InterPro" id="IPR001017">
    <property type="entry name" value="DH_E1"/>
</dbReference>
<dbReference type="EMBL" id="FNGI01000001">
    <property type="protein sequence ID" value="SDL00564.1"/>
    <property type="molecule type" value="Genomic_DNA"/>
</dbReference>
<dbReference type="AlphaFoldDB" id="A0A1G9GIR0"/>
<proteinExistence type="predicted"/>
<dbReference type="PANTHER" id="PTHR43380:SF1">
    <property type="entry name" value="2-OXOISOVALERATE DEHYDROGENASE SUBUNIT ALPHA, MITOCHONDRIAL"/>
    <property type="match status" value="1"/>
</dbReference>
<keyword evidence="5" id="KW-0175">Coiled coil</keyword>
<dbReference type="SUPFAM" id="SSF52518">
    <property type="entry name" value="Thiamin diphosphate-binding fold (THDP-binding)"/>
    <property type="match status" value="1"/>
</dbReference>
<comment type="subunit">
    <text evidence="4">Heterodimer of an alpha and a beta chain.</text>
</comment>
<evidence type="ECO:0000256" key="5">
    <source>
        <dbReference type="SAM" id="Coils"/>
    </source>
</evidence>
<dbReference type="InterPro" id="IPR029061">
    <property type="entry name" value="THDP-binding"/>
</dbReference>
<dbReference type="InterPro" id="IPR050771">
    <property type="entry name" value="Alpha-ketoacid_DH_E1_comp"/>
</dbReference>
<keyword evidence="4 7" id="KW-0670">Pyruvate</keyword>
<dbReference type="PANTHER" id="PTHR43380">
    <property type="entry name" value="2-OXOISOVALERATE DEHYDROGENASE SUBUNIT ALPHA, MITOCHONDRIAL"/>
    <property type="match status" value="1"/>
</dbReference>
<keyword evidence="2 4" id="KW-0560">Oxidoreductase</keyword>
<feature type="domain" description="Dehydrogenase E1 component" evidence="6">
    <location>
        <begin position="42"/>
        <end position="322"/>
    </location>
</feature>
<dbReference type="InterPro" id="IPR017596">
    <property type="entry name" value="PdhA/BkdA"/>
</dbReference>
<comment type="function">
    <text evidence="4">The pyruvate dehydrogenase complex catalyzes the overall conversion of pyruvate to acetyl-CoA and CO(2). It contains multiple copies of three enzymatic components: pyruvate dehydrogenase (E1), dihydrolipoamide acetyltransferase (E2) and lipoamide dehydrogenase (E3).</text>
</comment>
<gene>
    <name evidence="7" type="ORF">SAMN05661010_00733</name>
</gene>
<dbReference type="Pfam" id="PF00676">
    <property type="entry name" value="E1_dh"/>
    <property type="match status" value="1"/>
</dbReference>
<accession>A0A1G9GIR0</accession>
<dbReference type="NCBIfam" id="TIGR03181">
    <property type="entry name" value="PDH_E1_alph_x"/>
    <property type="match status" value="1"/>
</dbReference>
<feature type="coiled-coil region" evidence="5">
    <location>
        <begin position="289"/>
        <end position="317"/>
    </location>
</feature>
<dbReference type="GO" id="GO:0004739">
    <property type="term" value="F:pyruvate dehydrogenase (acetyl-transferring) activity"/>
    <property type="evidence" value="ECO:0007669"/>
    <property type="project" value="UniProtKB-UniRule"/>
</dbReference>
<reference evidence="7 8" key="1">
    <citation type="submission" date="2016-10" db="EMBL/GenBank/DDBJ databases">
        <authorList>
            <person name="de Groot N.N."/>
        </authorList>
    </citation>
    <scope>NUCLEOTIDE SEQUENCE [LARGE SCALE GENOMIC DNA]</scope>
    <source>
        <strain evidence="7 8">DSM 14789</strain>
    </source>
</reference>
<evidence type="ECO:0000259" key="6">
    <source>
        <dbReference type="Pfam" id="PF00676"/>
    </source>
</evidence>
<dbReference type="CDD" id="cd02000">
    <property type="entry name" value="TPP_E1_PDC_ADC_BCADC"/>
    <property type="match status" value="1"/>
</dbReference>
<dbReference type="STRING" id="119000.SAMN05661010_00733"/>
<comment type="catalytic activity">
    <reaction evidence="4">
        <text>N(6)-[(R)-lipoyl]-L-lysyl-[protein] + pyruvate + H(+) = N(6)-[(R)-S(8)-acetyldihydrolipoyl]-L-lysyl-[protein] + CO2</text>
        <dbReference type="Rhea" id="RHEA:19189"/>
        <dbReference type="Rhea" id="RHEA-COMP:10474"/>
        <dbReference type="Rhea" id="RHEA-COMP:10478"/>
        <dbReference type="ChEBI" id="CHEBI:15361"/>
        <dbReference type="ChEBI" id="CHEBI:15378"/>
        <dbReference type="ChEBI" id="CHEBI:16526"/>
        <dbReference type="ChEBI" id="CHEBI:83099"/>
        <dbReference type="ChEBI" id="CHEBI:83111"/>
        <dbReference type="EC" id="1.2.4.1"/>
    </reaction>
</comment>
<evidence type="ECO:0000313" key="7">
    <source>
        <dbReference type="EMBL" id="SDL00564.1"/>
    </source>
</evidence>
<keyword evidence="3 4" id="KW-0786">Thiamine pyrophosphate</keyword>
<protein>
    <recommendedName>
        <fullName evidence="4">Pyruvate dehydrogenase E1 component subunit alpha</fullName>
        <ecNumber evidence="4">1.2.4.1</ecNumber>
    </recommendedName>
</protein>
<dbReference type="RefSeq" id="WP_217636518.1">
    <property type="nucleotide sequence ID" value="NZ_FNGI01000001.1"/>
</dbReference>
<keyword evidence="8" id="KW-1185">Reference proteome</keyword>
<evidence type="ECO:0000313" key="8">
    <source>
        <dbReference type="Proteomes" id="UP000198654"/>
    </source>
</evidence>